<organism evidence="2 3">
    <name type="scientific">Methylacidimicrobium cyclopophantes</name>
    <dbReference type="NCBI Taxonomy" id="1041766"/>
    <lineage>
        <taxon>Bacteria</taxon>
        <taxon>Pseudomonadati</taxon>
        <taxon>Verrucomicrobiota</taxon>
        <taxon>Methylacidimicrobium</taxon>
    </lineage>
</organism>
<comment type="caution">
    <text evidence="2">The sequence shown here is derived from an EMBL/GenBank/DDBJ whole genome shotgun (WGS) entry which is preliminary data.</text>
</comment>
<dbReference type="EMBL" id="CABFUZ020000095">
    <property type="protein sequence ID" value="VVM05646.1"/>
    <property type="molecule type" value="Genomic_DNA"/>
</dbReference>
<name>A0A5E6M8W9_9BACT</name>
<protein>
    <recommendedName>
        <fullName evidence="1">AB hydrolase-1 domain-containing protein</fullName>
    </recommendedName>
</protein>
<dbReference type="Pfam" id="PF12697">
    <property type="entry name" value="Abhydrolase_6"/>
    <property type="match status" value="1"/>
</dbReference>
<dbReference type="PANTHER" id="PTHR43194">
    <property type="entry name" value="HYDROLASE ALPHA/BETA FOLD FAMILY"/>
    <property type="match status" value="1"/>
</dbReference>
<evidence type="ECO:0000313" key="3">
    <source>
        <dbReference type="Proteomes" id="UP000381693"/>
    </source>
</evidence>
<dbReference type="RefSeq" id="WP_178087655.1">
    <property type="nucleotide sequence ID" value="NZ_CABFUZ020000095.1"/>
</dbReference>
<evidence type="ECO:0000313" key="2">
    <source>
        <dbReference type="EMBL" id="VVM05646.1"/>
    </source>
</evidence>
<keyword evidence="3" id="KW-1185">Reference proteome</keyword>
<dbReference type="AlphaFoldDB" id="A0A5E6M8W9"/>
<proteinExistence type="predicted"/>
<accession>A0A5E6M8W9</accession>
<feature type="domain" description="AB hydrolase-1" evidence="1">
    <location>
        <begin position="26"/>
        <end position="265"/>
    </location>
</feature>
<dbReference type="Gene3D" id="3.40.50.1820">
    <property type="entry name" value="alpha/beta hydrolase"/>
    <property type="match status" value="1"/>
</dbReference>
<dbReference type="Proteomes" id="UP000381693">
    <property type="component" value="Unassembled WGS sequence"/>
</dbReference>
<dbReference type="SUPFAM" id="SSF53474">
    <property type="entry name" value="alpha/beta-Hydrolases"/>
    <property type="match status" value="1"/>
</dbReference>
<dbReference type="InterPro" id="IPR029058">
    <property type="entry name" value="AB_hydrolase_fold"/>
</dbReference>
<dbReference type="InterPro" id="IPR000073">
    <property type="entry name" value="AB_hydrolase_1"/>
</dbReference>
<dbReference type="PANTHER" id="PTHR43194:SF2">
    <property type="entry name" value="PEROXISOMAL MEMBRANE PROTEIN LPX1"/>
    <property type="match status" value="1"/>
</dbReference>
<evidence type="ECO:0000259" key="1">
    <source>
        <dbReference type="Pfam" id="PF12697"/>
    </source>
</evidence>
<dbReference type="InterPro" id="IPR050228">
    <property type="entry name" value="Carboxylesterase_BioH"/>
</dbReference>
<gene>
    <name evidence="2" type="ORF">MAMC_00729</name>
</gene>
<sequence length="285" mass="32432">MSSPARVRDPIEAPHLQPNGSERPPIVLVHGMWGRFSLWGRIPRLLRKLGWRVLPYELPEHGLRWKSEAVLAGLGIRDYLEDLLDFLEESPASPILIGHSMGGLLVLLAAQELSSRGRRARGIILITPAGARGSFLVSPSNLLFFFRPLLLQWRGLRVHHPTRWEADFALFPLVPPERRDAIYRLLGPESIRPLLEIAFWPFDPHRTTRLTAGAIDSPCYLYLGGRDRVIPPYSSRPFRKALPYMEVTLDPKAGHMVFHEVGRHAFFRWLVDRLGRIAATNDLES</sequence>
<reference evidence="2" key="1">
    <citation type="submission" date="2019-09" db="EMBL/GenBank/DDBJ databases">
        <authorList>
            <person name="Cremers G."/>
        </authorList>
    </citation>
    <scope>NUCLEOTIDE SEQUENCE [LARGE SCALE GENOMIC DNA]</scope>
    <source>
        <strain evidence="2">3B</strain>
    </source>
</reference>